<proteinExistence type="inferred from homology"/>
<feature type="non-terminal residue" evidence="3">
    <location>
        <position position="1"/>
    </location>
</feature>
<dbReference type="InterPro" id="IPR036291">
    <property type="entry name" value="NAD(P)-bd_dom_sf"/>
</dbReference>
<protein>
    <submittedName>
        <fullName evidence="3">Polysaccharide biosynthesis protein</fullName>
    </submittedName>
</protein>
<organism evidence="3 4">
    <name type="scientific">Candidatus Spyradenecus faecavium</name>
    <dbReference type="NCBI Taxonomy" id="2840947"/>
    <lineage>
        <taxon>Bacteria</taxon>
        <taxon>Pseudomonadati</taxon>
        <taxon>Lentisphaerota</taxon>
        <taxon>Lentisphaeria</taxon>
        <taxon>Lentisphaerales</taxon>
        <taxon>Lentisphaeraceae</taxon>
        <taxon>Lentisphaeraceae incertae sedis</taxon>
        <taxon>Candidatus Spyradenecus</taxon>
    </lineage>
</organism>
<dbReference type="CDD" id="cd05237">
    <property type="entry name" value="UDP_invert_4-6DH_SDR_e"/>
    <property type="match status" value="1"/>
</dbReference>
<dbReference type="EMBL" id="DVOR01000016">
    <property type="protein sequence ID" value="HIV08576.1"/>
    <property type="molecule type" value="Genomic_DNA"/>
</dbReference>
<reference evidence="3" key="1">
    <citation type="submission" date="2020-10" db="EMBL/GenBank/DDBJ databases">
        <authorList>
            <person name="Gilroy R."/>
        </authorList>
    </citation>
    <scope>NUCLEOTIDE SEQUENCE</scope>
    <source>
        <strain evidence="3">35461</strain>
    </source>
</reference>
<comment type="caution">
    <text evidence="3">The sequence shown here is derived from an EMBL/GenBank/DDBJ whole genome shotgun (WGS) entry which is preliminary data.</text>
</comment>
<feature type="domain" description="Polysaccharide biosynthesis protein CapD-like" evidence="2">
    <location>
        <begin position="1"/>
        <end position="270"/>
    </location>
</feature>
<evidence type="ECO:0000256" key="1">
    <source>
        <dbReference type="ARBA" id="ARBA00007430"/>
    </source>
</evidence>
<comment type="similarity">
    <text evidence="1">Belongs to the polysaccharide synthase family.</text>
</comment>
<dbReference type="Pfam" id="PF02719">
    <property type="entry name" value="Polysacc_synt_2"/>
    <property type="match status" value="1"/>
</dbReference>
<evidence type="ECO:0000313" key="4">
    <source>
        <dbReference type="Proteomes" id="UP000886845"/>
    </source>
</evidence>
<name>A0A9D1T242_9BACT</name>
<dbReference type="Gene3D" id="3.40.50.720">
    <property type="entry name" value="NAD(P)-binding Rossmann-like Domain"/>
    <property type="match status" value="1"/>
</dbReference>
<gene>
    <name evidence="3" type="ORF">IAC79_00480</name>
</gene>
<reference evidence="3" key="2">
    <citation type="journal article" date="2021" name="PeerJ">
        <title>Extensive microbial diversity within the chicken gut microbiome revealed by metagenomics and culture.</title>
        <authorList>
            <person name="Gilroy R."/>
            <person name="Ravi A."/>
            <person name="Getino M."/>
            <person name="Pursley I."/>
            <person name="Horton D.L."/>
            <person name="Alikhan N.F."/>
            <person name="Baker D."/>
            <person name="Gharbi K."/>
            <person name="Hall N."/>
            <person name="Watson M."/>
            <person name="Adriaenssens E.M."/>
            <person name="Foster-Nyarko E."/>
            <person name="Jarju S."/>
            <person name="Secka A."/>
            <person name="Antonio M."/>
            <person name="Oren A."/>
            <person name="Chaudhuri R.R."/>
            <person name="La Ragione R."/>
            <person name="Hildebrand F."/>
            <person name="Pallen M.J."/>
        </authorList>
    </citation>
    <scope>NUCLEOTIDE SEQUENCE</scope>
    <source>
        <strain evidence="3">35461</strain>
    </source>
</reference>
<dbReference type="PANTHER" id="PTHR43318:SF1">
    <property type="entry name" value="POLYSACCHARIDE BIOSYNTHESIS PROTEIN EPSC-RELATED"/>
    <property type="match status" value="1"/>
</dbReference>
<accession>A0A9D1T242</accession>
<dbReference type="InterPro" id="IPR003869">
    <property type="entry name" value="Polysac_CapD-like"/>
</dbReference>
<dbReference type="SUPFAM" id="SSF51735">
    <property type="entry name" value="NAD(P)-binding Rossmann-fold domains"/>
    <property type="match status" value="1"/>
</dbReference>
<dbReference type="PANTHER" id="PTHR43318">
    <property type="entry name" value="UDP-N-ACETYLGLUCOSAMINE 4,6-DEHYDRATASE"/>
    <property type="match status" value="1"/>
</dbReference>
<dbReference type="AlphaFoldDB" id="A0A9D1T242"/>
<sequence>LTRQVWAARPKRLILVELSEAALYQIHTPLVDQGGDDAAILPIVADCGDRALMRELLTRERPDFLLHAAAYKHVPMMERNPVEALRNNALATRTLAEEAQAAGVGTFLLVSTDKAIHPVSALGVSKRLAEIFMRDLAGDGATRFCAVRFGNVLGSSGSVVPRFRRQIAAGGPVTVTDPRMERYFMTPAEAVGLILQAATFAKGGEIFVLDMGKPMTILSLAETMIKLSGLRPGKDIPIVFSGVRPGEKLTEELGVDATRAERTDHARIFVGRIPQLPHPDVESLLARCATLSQTGLRLTTDTLRTLLPEEGNHP</sequence>
<dbReference type="InterPro" id="IPR051203">
    <property type="entry name" value="Polysaccharide_Synthase-Rel"/>
</dbReference>
<dbReference type="Proteomes" id="UP000886845">
    <property type="component" value="Unassembled WGS sequence"/>
</dbReference>
<evidence type="ECO:0000259" key="2">
    <source>
        <dbReference type="Pfam" id="PF02719"/>
    </source>
</evidence>
<evidence type="ECO:0000313" key="3">
    <source>
        <dbReference type="EMBL" id="HIV08576.1"/>
    </source>
</evidence>